<dbReference type="EMBL" id="NBNE01005776">
    <property type="protein sequence ID" value="OWZ03027.1"/>
    <property type="molecule type" value="Genomic_DNA"/>
</dbReference>
<dbReference type="AlphaFoldDB" id="A0A225VDZ4"/>
<evidence type="ECO:0008006" key="4">
    <source>
        <dbReference type="Google" id="ProtNLM"/>
    </source>
</evidence>
<reference evidence="3" key="1">
    <citation type="submission" date="2017-03" db="EMBL/GenBank/DDBJ databases">
        <title>Phytopthora megakarya and P. palmivora, two closely related causual agents of cacao black pod achieved similar genome size and gene model numbers by different mechanisms.</title>
        <authorList>
            <person name="Ali S."/>
            <person name="Shao J."/>
            <person name="Larry D.J."/>
            <person name="Kronmiller B."/>
            <person name="Shen D."/>
            <person name="Strem M.D."/>
            <person name="Melnick R.L."/>
            <person name="Guiltinan M.J."/>
            <person name="Tyler B.M."/>
            <person name="Meinhardt L.W."/>
            <person name="Bailey B.A."/>
        </authorList>
    </citation>
    <scope>NUCLEOTIDE SEQUENCE [LARGE SCALE GENOMIC DNA]</scope>
    <source>
        <strain evidence="3">zdho120</strain>
    </source>
</reference>
<dbReference type="Proteomes" id="UP000198211">
    <property type="component" value="Unassembled WGS sequence"/>
</dbReference>
<proteinExistence type="predicted"/>
<evidence type="ECO:0000313" key="3">
    <source>
        <dbReference type="Proteomes" id="UP000198211"/>
    </source>
</evidence>
<feature type="region of interest" description="Disordered" evidence="1">
    <location>
        <begin position="46"/>
        <end position="81"/>
    </location>
</feature>
<dbReference type="GO" id="GO:0003676">
    <property type="term" value="F:nucleic acid binding"/>
    <property type="evidence" value="ECO:0007669"/>
    <property type="project" value="InterPro"/>
</dbReference>
<dbReference type="PANTHER" id="PTHR42648:SF28">
    <property type="entry name" value="TRANSPOSON-ENCODED PROTEIN WITH RIBONUCLEASE H-LIKE AND RETROVIRUS ZINC FINGER-LIKE DOMAINS"/>
    <property type="match status" value="1"/>
</dbReference>
<evidence type="ECO:0000313" key="2">
    <source>
        <dbReference type="EMBL" id="OWZ03027.1"/>
    </source>
</evidence>
<protein>
    <recommendedName>
        <fullName evidence="4">Integrase catalytic domain-containing protein</fullName>
    </recommendedName>
</protein>
<dbReference type="PANTHER" id="PTHR42648">
    <property type="entry name" value="TRANSPOSASE, PUTATIVE-RELATED"/>
    <property type="match status" value="1"/>
</dbReference>
<feature type="compositionally biased region" description="Polar residues" evidence="1">
    <location>
        <begin position="50"/>
        <end position="67"/>
    </location>
</feature>
<keyword evidence="3" id="KW-1185">Reference proteome</keyword>
<gene>
    <name evidence="2" type="ORF">PHMEG_00025313</name>
</gene>
<dbReference type="InterPro" id="IPR039537">
    <property type="entry name" value="Retrotran_Ty1/copia-like"/>
</dbReference>
<dbReference type="Gene3D" id="3.30.420.10">
    <property type="entry name" value="Ribonuclease H-like superfamily/Ribonuclease H"/>
    <property type="match status" value="1"/>
</dbReference>
<dbReference type="OrthoDB" id="122830at2759"/>
<comment type="caution">
    <text evidence="2">The sequence shown here is derived from an EMBL/GenBank/DDBJ whole genome shotgun (WGS) entry which is preliminary data.</text>
</comment>
<evidence type="ECO:0000256" key="1">
    <source>
        <dbReference type="SAM" id="MobiDB-lite"/>
    </source>
</evidence>
<accession>A0A225VDZ4</accession>
<dbReference type="InterPro" id="IPR036397">
    <property type="entry name" value="RNaseH_sf"/>
</dbReference>
<name>A0A225VDZ4_9STRA</name>
<feature type="compositionally biased region" description="Basic and acidic residues" evidence="1">
    <location>
        <begin position="68"/>
        <end position="81"/>
    </location>
</feature>
<organism evidence="2 3">
    <name type="scientific">Phytophthora megakarya</name>
    <dbReference type="NCBI Taxonomy" id="4795"/>
    <lineage>
        <taxon>Eukaryota</taxon>
        <taxon>Sar</taxon>
        <taxon>Stramenopiles</taxon>
        <taxon>Oomycota</taxon>
        <taxon>Peronosporomycetes</taxon>
        <taxon>Peronosporales</taxon>
        <taxon>Peronosporaceae</taxon>
        <taxon>Phytophthora</taxon>
    </lineage>
</organism>
<sequence length="256" mass="29415">MLRSLPTQTCYNELRRKVLISSDTSKYTPAIVREMVLTAEARSKDWDNNAFGNGQSRKKNSNGAGSQKETKKQESNEELKKKTPNVDWFHCGGFKRAIVLISPVKKNRAQRRVHSQSTLVLVQSAQVRCMDCQFGKQKRKTYRKQLERNIEKVNDMVFTDLLIPGVHNKTHYTAVLVVMDGYSRFVTTSLLKSRNEDEVNARMQEYIAWAERQHGRRVEKVVTRKIAGDGSEETSRPVKQVLTDKGQEFCNGTMER</sequence>